<gene>
    <name evidence="3" type="ORF">PBK173_000130600</name>
</gene>
<evidence type="ECO:0000256" key="1">
    <source>
        <dbReference type="SAM" id="MobiDB-lite"/>
    </source>
</evidence>
<dbReference type="EMBL" id="LT160027">
    <property type="protein sequence ID" value="CXI24927.1"/>
    <property type="molecule type" value="Genomic_DNA"/>
</dbReference>
<feature type="domain" description="Ubiquitin-like" evidence="2">
    <location>
        <begin position="92"/>
        <end position="179"/>
    </location>
</feature>
<evidence type="ECO:0000313" key="3">
    <source>
        <dbReference type="EMBL" id="CXI24927.1"/>
    </source>
</evidence>
<dbReference type="PROSITE" id="PS50053">
    <property type="entry name" value="UBIQUITIN_2"/>
    <property type="match status" value="1"/>
</dbReference>
<evidence type="ECO:0000259" key="2">
    <source>
        <dbReference type="PROSITE" id="PS50053"/>
    </source>
</evidence>
<reference evidence="3 4" key="1">
    <citation type="submission" date="2016-02" db="EMBL/GenBank/DDBJ databases">
        <authorList>
            <consortium name="Pathogen Informatics"/>
        </authorList>
    </citation>
    <scope>NUCLEOTIDE SEQUENCE [LARGE SCALE GENOMIC DNA]</scope>
    <source>
        <strain evidence="3 4">K173</strain>
    </source>
</reference>
<dbReference type="VEuPathDB" id="PlasmoDB:PBANKA_0711200"/>
<proteinExistence type="predicted"/>
<dbReference type="SUPFAM" id="SSF54236">
    <property type="entry name" value="Ubiquitin-like"/>
    <property type="match status" value="1"/>
</dbReference>
<dbReference type="Proteomes" id="UP000069549">
    <property type="component" value="Chromosome 7"/>
</dbReference>
<protein>
    <recommendedName>
        <fullName evidence="2">Ubiquitin-like domain-containing protein</fullName>
    </recommendedName>
</protein>
<organism evidence="3 4">
    <name type="scientific">Plasmodium berghei</name>
    <dbReference type="NCBI Taxonomy" id="5821"/>
    <lineage>
        <taxon>Eukaryota</taxon>
        <taxon>Sar</taxon>
        <taxon>Alveolata</taxon>
        <taxon>Apicomplexa</taxon>
        <taxon>Aconoidasida</taxon>
        <taxon>Haemosporida</taxon>
        <taxon>Plasmodiidae</taxon>
        <taxon>Plasmodium</taxon>
        <taxon>Plasmodium (Vinckeia)</taxon>
    </lineage>
</organism>
<dbReference type="OMA" id="TRCIPLW"/>
<dbReference type="InterPro" id="IPR000626">
    <property type="entry name" value="Ubiquitin-like_dom"/>
</dbReference>
<feature type="region of interest" description="Disordered" evidence="1">
    <location>
        <begin position="317"/>
        <end position="403"/>
    </location>
</feature>
<evidence type="ECO:0000313" key="4">
    <source>
        <dbReference type="Proteomes" id="UP000069549"/>
    </source>
</evidence>
<feature type="compositionally biased region" description="Basic residues" evidence="1">
    <location>
        <begin position="394"/>
        <end position="403"/>
    </location>
</feature>
<dbReference type="InterPro" id="IPR029071">
    <property type="entry name" value="Ubiquitin-like_domsf"/>
</dbReference>
<feature type="compositionally biased region" description="Basic and acidic residues" evidence="1">
    <location>
        <begin position="317"/>
        <end position="382"/>
    </location>
</feature>
<name>A0A113RBP2_PLABE</name>
<accession>A0A113RBP2</accession>
<sequence>MHVSTGGNDITVIINDYINKESTSYQITDINNNIKINDLINKIKKLKNYNYNNSSLVLYFAKVECKLDEKLSTYNKSNRKTIKFELYISSLITINVRTLQSCGSGTTRCIPLWSFCCRQNIKIRILDTSDVRLLKQRIYNITDDDISIPVDNIVLLYKGAPLNNFLTLKESELIDNCYVDYFVPLCYIYKEKKKKNKEEDNDDETELGIYKDKKSIKKIESTKIEEKDTKVEEIKKIPTVEIKKTPTNEIKKTPKTEIEKTPTTEIEKTPTTEIKKTPTTEIKKTPTTEIKKTPTTEIKKTPTIEIKKTPTIEIKKTPTTEIKKTPTTEIKKTPTTEIKKTPTTEIKKTPTTEIKKTPTEIKKTPTEIKKTPTVEEIKKERLPSNNANIDRSRNKNRRGRRQP</sequence>
<dbReference type="AlphaFoldDB" id="A0A113RBP2"/>